<gene>
    <name evidence="1" type="ORF">M514_06515</name>
</gene>
<evidence type="ECO:0000313" key="1">
    <source>
        <dbReference type="EMBL" id="KFD63827.1"/>
    </source>
</evidence>
<protein>
    <submittedName>
        <fullName evidence="1">Uncharacterized protein</fullName>
    </submittedName>
</protein>
<name>A0A085N2Y1_9BILA</name>
<sequence length="84" mass="9614">MRMNVYILYRELLQGIGPMVLSLCHYEEWNRGSDIETQPASNSFNFSPKPAQYGMISSGPEVRAIRLTYSHMLCFWLSSEPLPG</sequence>
<dbReference type="AlphaFoldDB" id="A0A085N2Y1"/>
<reference evidence="1" key="1">
    <citation type="journal article" date="2014" name="Nat. Genet.">
        <title>Genome and transcriptome of the porcine whipworm Trichuris suis.</title>
        <authorList>
            <person name="Jex A.R."/>
            <person name="Nejsum P."/>
            <person name="Schwarz E.M."/>
            <person name="Hu L."/>
            <person name="Young N.D."/>
            <person name="Hall R.S."/>
            <person name="Korhonen P.K."/>
            <person name="Liao S."/>
            <person name="Thamsborg S."/>
            <person name="Xia J."/>
            <person name="Xu P."/>
            <person name="Wang S."/>
            <person name="Scheerlinck J.P."/>
            <person name="Hofmann A."/>
            <person name="Sternberg P.W."/>
            <person name="Wang J."/>
            <person name="Gasser R.B."/>
        </authorList>
    </citation>
    <scope>NUCLEOTIDE SEQUENCE [LARGE SCALE GENOMIC DNA]</scope>
    <source>
        <strain evidence="1">DCEP-RM93F</strain>
    </source>
</reference>
<organism evidence="1">
    <name type="scientific">Trichuris suis</name>
    <name type="common">pig whipworm</name>
    <dbReference type="NCBI Taxonomy" id="68888"/>
    <lineage>
        <taxon>Eukaryota</taxon>
        <taxon>Metazoa</taxon>
        <taxon>Ecdysozoa</taxon>
        <taxon>Nematoda</taxon>
        <taxon>Enoplea</taxon>
        <taxon>Dorylaimia</taxon>
        <taxon>Trichinellida</taxon>
        <taxon>Trichuridae</taxon>
        <taxon>Trichuris</taxon>
    </lineage>
</organism>
<dbReference type="Proteomes" id="UP000030758">
    <property type="component" value="Unassembled WGS sequence"/>
</dbReference>
<proteinExistence type="predicted"/>
<accession>A0A085N2Y1</accession>
<dbReference type="EMBL" id="KL367565">
    <property type="protein sequence ID" value="KFD63827.1"/>
    <property type="molecule type" value="Genomic_DNA"/>
</dbReference>